<dbReference type="Gene3D" id="1.10.575.10">
    <property type="entry name" value="P1 Nuclease"/>
    <property type="match status" value="1"/>
</dbReference>
<organism evidence="7 8">
    <name type="scientific">Pararobbsia silviterrae</name>
    <dbReference type="NCBI Taxonomy" id="1792498"/>
    <lineage>
        <taxon>Bacteria</taxon>
        <taxon>Pseudomonadati</taxon>
        <taxon>Pseudomonadota</taxon>
        <taxon>Betaproteobacteria</taxon>
        <taxon>Burkholderiales</taxon>
        <taxon>Burkholderiaceae</taxon>
        <taxon>Pararobbsia</taxon>
    </lineage>
</organism>
<dbReference type="GO" id="GO:0046872">
    <property type="term" value="F:metal ion binding"/>
    <property type="evidence" value="ECO:0007669"/>
    <property type="project" value="UniProtKB-KW"/>
</dbReference>
<keyword evidence="6" id="KW-0325">Glycoprotein</keyword>
<evidence type="ECO:0000256" key="6">
    <source>
        <dbReference type="ARBA" id="ARBA00023180"/>
    </source>
</evidence>
<keyword evidence="2" id="KW-0479">Metal-binding</keyword>
<dbReference type="InterPro" id="IPR008947">
    <property type="entry name" value="PLipase_C/P1_nuclease_dom_sf"/>
</dbReference>
<evidence type="ECO:0000256" key="2">
    <source>
        <dbReference type="ARBA" id="ARBA00022723"/>
    </source>
</evidence>
<keyword evidence="8" id="KW-1185">Reference proteome</keyword>
<evidence type="ECO:0000256" key="3">
    <source>
        <dbReference type="ARBA" id="ARBA00022759"/>
    </source>
</evidence>
<evidence type="ECO:0008006" key="9">
    <source>
        <dbReference type="Google" id="ProtNLM"/>
    </source>
</evidence>
<dbReference type="GO" id="GO:0006308">
    <property type="term" value="P:DNA catabolic process"/>
    <property type="evidence" value="ECO:0007669"/>
    <property type="project" value="InterPro"/>
</dbReference>
<dbReference type="GO" id="GO:0004519">
    <property type="term" value="F:endonuclease activity"/>
    <property type="evidence" value="ECO:0007669"/>
    <property type="project" value="UniProtKB-KW"/>
</dbReference>
<evidence type="ECO:0000256" key="1">
    <source>
        <dbReference type="ARBA" id="ARBA00022722"/>
    </source>
</evidence>
<dbReference type="SUPFAM" id="SSF48537">
    <property type="entry name" value="Phospholipase C/P1 nuclease"/>
    <property type="match status" value="1"/>
</dbReference>
<dbReference type="EMBL" id="RBZU01000001">
    <property type="protein sequence ID" value="RKP59029.1"/>
    <property type="molecule type" value="Genomic_DNA"/>
</dbReference>
<dbReference type="CDD" id="cd11010">
    <property type="entry name" value="S1-P1_nuclease"/>
    <property type="match status" value="1"/>
</dbReference>
<dbReference type="GO" id="GO:0003676">
    <property type="term" value="F:nucleic acid binding"/>
    <property type="evidence" value="ECO:0007669"/>
    <property type="project" value="InterPro"/>
</dbReference>
<dbReference type="Proteomes" id="UP000270342">
    <property type="component" value="Unassembled WGS sequence"/>
</dbReference>
<dbReference type="InterPro" id="IPR003154">
    <property type="entry name" value="S1/P1nuclease"/>
</dbReference>
<dbReference type="Pfam" id="PF02265">
    <property type="entry name" value="S1-P1_nuclease"/>
    <property type="match status" value="1"/>
</dbReference>
<comment type="caution">
    <text evidence="7">The sequence shown here is derived from an EMBL/GenBank/DDBJ whole genome shotgun (WGS) entry which is preliminary data.</text>
</comment>
<dbReference type="PANTHER" id="PTHR33146">
    <property type="entry name" value="ENDONUCLEASE 4"/>
    <property type="match status" value="1"/>
</dbReference>
<dbReference type="PANTHER" id="PTHR33146:SF26">
    <property type="entry name" value="ENDONUCLEASE 4"/>
    <property type="match status" value="1"/>
</dbReference>
<accession>A0A494Y8M6</accession>
<name>A0A494Y8M6_9BURK</name>
<evidence type="ECO:0000256" key="5">
    <source>
        <dbReference type="ARBA" id="ARBA00023157"/>
    </source>
</evidence>
<dbReference type="GO" id="GO:0016788">
    <property type="term" value="F:hydrolase activity, acting on ester bonds"/>
    <property type="evidence" value="ECO:0007669"/>
    <property type="project" value="InterPro"/>
</dbReference>
<keyword evidence="5" id="KW-1015">Disulfide bond</keyword>
<evidence type="ECO:0000313" key="7">
    <source>
        <dbReference type="EMBL" id="RKP59029.1"/>
    </source>
</evidence>
<evidence type="ECO:0000313" key="8">
    <source>
        <dbReference type="Proteomes" id="UP000270342"/>
    </source>
</evidence>
<keyword evidence="3" id="KW-0255">Endonuclease</keyword>
<gene>
    <name evidence="7" type="ORF">D7S86_03710</name>
</gene>
<proteinExistence type="predicted"/>
<dbReference type="AlphaFoldDB" id="A0A494Y8M6"/>
<evidence type="ECO:0000256" key="4">
    <source>
        <dbReference type="ARBA" id="ARBA00022801"/>
    </source>
</evidence>
<reference evidence="7 8" key="1">
    <citation type="submission" date="2018-10" db="EMBL/GenBank/DDBJ databases">
        <title>Robbsia sp. DHC34, isolated from soil.</title>
        <authorList>
            <person name="Gao Z.-H."/>
            <person name="Qiu L.-H."/>
        </authorList>
    </citation>
    <scope>NUCLEOTIDE SEQUENCE [LARGE SCALE GENOMIC DNA]</scope>
    <source>
        <strain evidence="7 8">DHC34</strain>
    </source>
</reference>
<keyword evidence="1" id="KW-0540">Nuclease</keyword>
<sequence>MFAMRCAVRSSTTRADRPCDRHQTRAIGRRRGSRAARTGRHAGRLPFASAWRIAALALSASLALPAHGWGRTGHAAIAYIADAQLSPEVRRRVMQLLATDRSGLADPKDLGDEANWADRYRDAGRRGDAYRITQPWHFVNLDRYRPDLRAACLGRVETDAAASESGESAHACIVDALIALRGELADTSAPAHRRLRALQFVVHLIGDIHQPMHTISNRDRGGNETIVVMRHGRADTLHHLWDTALVERLGDVLDTGHDARDRPANAHDWQADARAIADALLIRLERGGAAPFEAPLPDAACIARTAFDPEAWAWASFGIARTLAYRPLRASRHGARYRLGKRDELRAVEAVAQQLTCAGLRLARVLEDAFGTDDPAS</sequence>
<keyword evidence="4" id="KW-0378">Hydrolase</keyword>
<protein>
    <recommendedName>
        <fullName evidence="9">S1/P1 Nuclease</fullName>
    </recommendedName>
</protein>